<feature type="compositionally biased region" description="Basic and acidic residues" evidence="1">
    <location>
        <begin position="94"/>
        <end position="115"/>
    </location>
</feature>
<evidence type="ECO:0000256" key="1">
    <source>
        <dbReference type="SAM" id="MobiDB-lite"/>
    </source>
</evidence>
<sequence length="155" mass="17716">MQGADSGLPAFRGWRGRFERPAAQRVARDPAGESPAHPHPESGGEPGALGTQEDGRKRTRRLRRILPRIRPGAERGTAHRLRERRKAQGPGSVRIDEHRRRQDDYARRIRRRDAGEPEGDLLHHRREARIGRLVTRTGIFPFAGLRRAVHDRSDR</sequence>
<accession>A0A645EVX7</accession>
<proteinExistence type="predicted"/>
<feature type="compositionally biased region" description="Basic residues" evidence="1">
    <location>
        <begin position="78"/>
        <end position="87"/>
    </location>
</feature>
<dbReference type="EMBL" id="VSSQ01051297">
    <property type="protein sequence ID" value="MPN05382.1"/>
    <property type="molecule type" value="Genomic_DNA"/>
</dbReference>
<dbReference type="AlphaFoldDB" id="A0A645EVX7"/>
<feature type="compositionally biased region" description="Basic residues" evidence="1">
    <location>
        <begin position="57"/>
        <end position="67"/>
    </location>
</feature>
<evidence type="ECO:0000313" key="2">
    <source>
        <dbReference type="EMBL" id="MPN05382.1"/>
    </source>
</evidence>
<gene>
    <name evidence="2" type="ORF">SDC9_152632</name>
</gene>
<feature type="compositionally biased region" description="Basic and acidic residues" evidence="1">
    <location>
        <begin position="16"/>
        <end position="42"/>
    </location>
</feature>
<protein>
    <submittedName>
        <fullName evidence="2">Uncharacterized protein</fullName>
    </submittedName>
</protein>
<organism evidence="2">
    <name type="scientific">bioreactor metagenome</name>
    <dbReference type="NCBI Taxonomy" id="1076179"/>
    <lineage>
        <taxon>unclassified sequences</taxon>
        <taxon>metagenomes</taxon>
        <taxon>ecological metagenomes</taxon>
    </lineage>
</organism>
<name>A0A645EVX7_9ZZZZ</name>
<reference evidence="2" key="1">
    <citation type="submission" date="2019-08" db="EMBL/GenBank/DDBJ databases">
        <authorList>
            <person name="Kucharzyk K."/>
            <person name="Murdoch R.W."/>
            <person name="Higgins S."/>
            <person name="Loffler F."/>
        </authorList>
    </citation>
    <scope>NUCLEOTIDE SEQUENCE</scope>
</reference>
<feature type="region of interest" description="Disordered" evidence="1">
    <location>
        <begin position="1"/>
        <end position="122"/>
    </location>
</feature>
<comment type="caution">
    <text evidence="2">The sequence shown here is derived from an EMBL/GenBank/DDBJ whole genome shotgun (WGS) entry which is preliminary data.</text>
</comment>